<dbReference type="Proteomes" id="UP000323046">
    <property type="component" value="Chromosome"/>
</dbReference>
<dbReference type="OrthoDB" id="9809594at2"/>
<proteinExistence type="predicted"/>
<dbReference type="PANTHER" id="PTHR21015">
    <property type="entry name" value="UDP-N-ACETYLGLUCOSAMINE--N-ACETYLMURAMYL-(PENTAPEPTIDE) PYROPHOSPHORYL-UNDECAPRENOL N-ACETYLGLUCOSAMINE TRANSFERASE 1"/>
    <property type="match status" value="1"/>
</dbReference>
<evidence type="ECO:0000259" key="2">
    <source>
        <dbReference type="Pfam" id="PF04101"/>
    </source>
</evidence>
<keyword evidence="4" id="KW-1185">Reference proteome</keyword>
<sequence length="361" mass="38304">MCIASRTPDQVTLLSSLPRPAAWTGPWVPLPTDTADDPLDPTAGGRLHWVPLHHPGHRERMGIIAQWIRRESPSLFVSDVSVEAAALARLMGVPVVVAAMRGDRKDPAHRLGYDLADALLAPWPHTVPEPGWPAHWHAKTVHTGSISRYDGRPRPTADAAPATKEVAVMLGAGGTHLTEDHLREAQRATPDWTWTVLGGRAPGNRARGGPAAPAGAPNAPGRGTPASGGGTAGRSTPDGASPSAWLEDPWPVLCRARVVVTHAGQNAVAECAAAHAPTVVIPEDRPHGEQHATARALRTAGLATVRDSWPDAGEWPALLTEAAARPDRWDQWSHGDGADRAARLLTDLAARPTRRTACVPR</sequence>
<dbReference type="GO" id="GO:0016758">
    <property type="term" value="F:hexosyltransferase activity"/>
    <property type="evidence" value="ECO:0007669"/>
    <property type="project" value="InterPro"/>
</dbReference>
<evidence type="ECO:0000313" key="4">
    <source>
        <dbReference type="Proteomes" id="UP000323046"/>
    </source>
</evidence>
<dbReference type="AlphaFoldDB" id="A0A5P2BN31"/>
<dbReference type="Gene3D" id="3.40.50.2000">
    <property type="entry name" value="Glycogen Phosphorylase B"/>
    <property type="match status" value="1"/>
</dbReference>
<name>A0A5P2BN31_STRVZ</name>
<dbReference type="Pfam" id="PF04101">
    <property type="entry name" value="Glyco_tran_28_C"/>
    <property type="match status" value="1"/>
</dbReference>
<gene>
    <name evidence="3" type="ORF">DEJ47_30680</name>
</gene>
<protein>
    <submittedName>
        <fullName evidence="3">Glycosyl transferase</fullName>
    </submittedName>
</protein>
<dbReference type="EMBL" id="CP029193">
    <property type="protein sequence ID" value="QES31862.1"/>
    <property type="molecule type" value="Genomic_DNA"/>
</dbReference>
<reference evidence="3 4" key="1">
    <citation type="submission" date="2018-05" db="EMBL/GenBank/DDBJ databases">
        <title>Streptomyces venezuelae.</title>
        <authorList>
            <person name="Kim W."/>
            <person name="Lee N."/>
            <person name="Cho B.-K."/>
        </authorList>
    </citation>
    <scope>NUCLEOTIDE SEQUENCE [LARGE SCALE GENOMIC DNA]</scope>
    <source>
        <strain evidence="3 4">ATCC 14583</strain>
    </source>
</reference>
<organism evidence="3 4">
    <name type="scientific">Streptomyces venezuelae</name>
    <dbReference type="NCBI Taxonomy" id="54571"/>
    <lineage>
        <taxon>Bacteria</taxon>
        <taxon>Bacillati</taxon>
        <taxon>Actinomycetota</taxon>
        <taxon>Actinomycetes</taxon>
        <taxon>Kitasatosporales</taxon>
        <taxon>Streptomycetaceae</taxon>
        <taxon>Streptomyces</taxon>
    </lineage>
</organism>
<feature type="compositionally biased region" description="Low complexity" evidence="1">
    <location>
        <begin position="199"/>
        <end position="225"/>
    </location>
</feature>
<feature type="region of interest" description="Disordered" evidence="1">
    <location>
        <begin position="199"/>
        <end position="245"/>
    </location>
</feature>
<evidence type="ECO:0000256" key="1">
    <source>
        <dbReference type="SAM" id="MobiDB-lite"/>
    </source>
</evidence>
<keyword evidence="3" id="KW-0808">Transferase</keyword>
<dbReference type="PANTHER" id="PTHR21015:SF22">
    <property type="entry name" value="GLYCOSYLTRANSFERASE"/>
    <property type="match status" value="1"/>
</dbReference>
<dbReference type="InterPro" id="IPR007235">
    <property type="entry name" value="Glyco_trans_28_C"/>
</dbReference>
<dbReference type="SUPFAM" id="SSF53756">
    <property type="entry name" value="UDP-Glycosyltransferase/glycogen phosphorylase"/>
    <property type="match status" value="1"/>
</dbReference>
<evidence type="ECO:0000313" key="3">
    <source>
        <dbReference type="EMBL" id="QES31862.1"/>
    </source>
</evidence>
<accession>A0A5P2BN31</accession>
<feature type="domain" description="Glycosyl transferase family 28 C-terminal" evidence="2">
    <location>
        <begin position="255"/>
        <end position="305"/>
    </location>
</feature>